<name>A0ABS6JL67_9BACI</name>
<protein>
    <submittedName>
        <fullName evidence="1">Uncharacterized protein</fullName>
    </submittedName>
</protein>
<proteinExistence type="predicted"/>
<dbReference type="RefSeq" id="WP_217068986.1">
    <property type="nucleotide sequence ID" value="NZ_JAHQCS010000178.1"/>
</dbReference>
<accession>A0ABS6JL67</accession>
<reference evidence="1 2" key="1">
    <citation type="submission" date="2021-06" db="EMBL/GenBank/DDBJ databases">
        <title>Bacillus sp. RD4P76, an endophyte from a halophyte.</title>
        <authorList>
            <person name="Sun J.-Q."/>
        </authorList>
    </citation>
    <scope>NUCLEOTIDE SEQUENCE [LARGE SCALE GENOMIC DNA]</scope>
    <source>
        <strain evidence="1 2">CGMCC 1.15917</strain>
    </source>
</reference>
<organism evidence="1 2">
    <name type="scientific">Evansella tamaricis</name>
    <dbReference type="NCBI Taxonomy" id="2069301"/>
    <lineage>
        <taxon>Bacteria</taxon>
        <taxon>Bacillati</taxon>
        <taxon>Bacillota</taxon>
        <taxon>Bacilli</taxon>
        <taxon>Bacillales</taxon>
        <taxon>Bacillaceae</taxon>
        <taxon>Evansella</taxon>
    </lineage>
</organism>
<evidence type="ECO:0000313" key="2">
    <source>
        <dbReference type="Proteomes" id="UP000784880"/>
    </source>
</evidence>
<dbReference type="EMBL" id="JAHQCS010000178">
    <property type="protein sequence ID" value="MBU9714422.1"/>
    <property type="molecule type" value="Genomic_DNA"/>
</dbReference>
<evidence type="ECO:0000313" key="1">
    <source>
        <dbReference type="EMBL" id="MBU9714422.1"/>
    </source>
</evidence>
<gene>
    <name evidence="1" type="ORF">KS419_22025</name>
</gene>
<comment type="caution">
    <text evidence="1">The sequence shown here is derived from an EMBL/GenBank/DDBJ whole genome shotgun (WGS) entry which is preliminary data.</text>
</comment>
<dbReference type="Proteomes" id="UP000784880">
    <property type="component" value="Unassembled WGS sequence"/>
</dbReference>
<sequence>MISLNQADEYFLNHLQCEKWSTFNEQVKENALHTAENLIKGHFTLRENAEGTTAYFHAVCEQALHLLTFSKERFQLQNEGIHDYRIDDIHIQMNNAIFSPIVIGFLKPIIKKNIGKIV</sequence>
<keyword evidence="2" id="KW-1185">Reference proteome</keyword>